<accession>A0AAV7QZL3</accession>
<evidence type="ECO:0000313" key="2">
    <source>
        <dbReference type="Proteomes" id="UP001066276"/>
    </source>
</evidence>
<dbReference type="AlphaFoldDB" id="A0AAV7QZL3"/>
<name>A0AAV7QZL3_PLEWA</name>
<evidence type="ECO:0000313" key="1">
    <source>
        <dbReference type="EMBL" id="KAJ1143893.1"/>
    </source>
</evidence>
<comment type="caution">
    <text evidence="1">The sequence shown here is derived from an EMBL/GenBank/DDBJ whole genome shotgun (WGS) entry which is preliminary data.</text>
</comment>
<proteinExistence type="predicted"/>
<sequence>MRTHAVRCRTRLHYILYMNRDERTRSGTPSSWADGLAHQRAMQLADWRGLPPIATWITRSIMETEPFIQNVRGTRGVLADFSRDRTSEYLGTGQLTRPSEGYKSVLDHK</sequence>
<gene>
    <name evidence="1" type="ORF">NDU88_010195</name>
</gene>
<protein>
    <submittedName>
        <fullName evidence="1">Uncharacterized protein</fullName>
    </submittedName>
</protein>
<dbReference type="EMBL" id="JANPWB010000010">
    <property type="protein sequence ID" value="KAJ1143893.1"/>
    <property type="molecule type" value="Genomic_DNA"/>
</dbReference>
<keyword evidence="2" id="KW-1185">Reference proteome</keyword>
<dbReference type="Proteomes" id="UP001066276">
    <property type="component" value="Chromosome 6"/>
</dbReference>
<reference evidence="1" key="1">
    <citation type="journal article" date="2022" name="bioRxiv">
        <title>Sequencing and chromosome-scale assembly of the giantPleurodeles waltlgenome.</title>
        <authorList>
            <person name="Brown T."/>
            <person name="Elewa A."/>
            <person name="Iarovenko S."/>
            <person name="Subramanian E."/>
            <person name="Araus A.J."/>
            <person name="Petzold A."/>
            <person name="Susuki M."/>
            <person name="Suzuki K.-i.T."/>
            <person name="Hayashi T."/>
            <person name="Toyoda A."/>
            <person name="Oliveira C."/>
            <person name="Osipova E."/>
            <person name="Leigh N.D."/>
            <person name="Simon A."/>
            <person name="Yun M.H."/>
        </authorList>
    </citation>
    <scope>NUCLEOTIDE SEQUENCE</scope>
    <source>
        <strain evidence="1">20211129_DDA</strain>
        <tissue evidence="1">Liver</tissue>
    </source>
</reference>
<organism evidence="1 2">
    <name type="scientific">Pleurodeles waltl</name>
    <name type="common">Iberian ribbed newt</name>
    <dbReference type="NCBI Taxonomy" id="8319"/>
    <lineage>
        <taxon>Eukaryota</taxon>
        <taxon>Metazoa</taxon>
        <taxon>Chordata</taxon>
        <taxon>Craniata</taxon>
        <taxon>Vertebrata</taxon>
        <taxon>Euteleostomi</taxon>
        <taxon>Amphibia</taxon>
        <taxon>Batrachia</taxon>
        <taxon>Caudata</taxon>
        <taxon>Salamandroidea</taxon>
        <taxon>Salamandridae</taxon>
        <taxon>Pleurodelinae</taxon>
        <taxon>Pleurodeles</taxon>
    </lineage>
</organism>